<protein>
    <recommendedName>
        <fullName evidence="3">Lactamase</fullName>
    </recommendedName>
</protein>
<reference evidence="1 2" key="1">
    <citation type="journal article" date="2016" name="Nat. Commun.">
        <title>Thousands of microbial genomes shed light on interconnected biogeochemical processes in an aquifer system.</title>
        <authorList>
            <person name="Anantharaman K."/>
            <person name="Brown C.T."/>
            <person name="Hug L.A."/>
            <person name="Sharon I."/>
            <person name="Castelle C.J."/>
            <person name="Probst A.J."/>
            <person name="Thomas B.C."/>
            <person name="Singh A."/>
            <person name="Wilkins M.J."/>
            <person name="Karaoz U."/>
            <person name="Brodie E.L."/>
            <person name="Williams K.H."/>
            <person name="Hubbard S.S."/>
            <person name="Banfield J.F."/>
        </authorList>
    </citation>
    <scope>NUCLEOTIDE SEQUENCE [LARGE SCALE GENOMIC DNA]</scope>
</reference>
<dbReference type="Pfam" id="PF13483">
    <property type="entry name" value="Lactamase_B_3"/>
    <property type="match status" value="1"/>
</dbReference>
<sequence>MVAQRSKQEQVKIVTDPFDPVMMGLRISPLEADIALISHGHPDHNNLKALKTEAFVISNPGEYEVKDVFVYGISSFHDDAQGKERGLNTIYTIETEGIRICHLGDLGQHELTNEQIEKIGTVHILMIPVGGEYTIGAKEAVKIVHQIEPEIVIPMHYAVAGSKVKLEKIDAFLKEMGVKEAVPQQKFIVKERDLGKEEVQVIVLEP</sequence>
<accession>A0A1G2QZT9</accession>
<proteinExistence type="predicted"/>
<comment type="caution">
    <text evidence="1">The sequence shown here is derived from an EMBL/GenBank/DDBJ whole genome shotgun (WGS) entry which is preliminary data.</text>
</comment>
<gene>
    <name evidence="1" type="ORF">A3C04_00690</name>
</gene>
<dbReference type="SUPFAM" id="SSF56281">
    <property type="entry name" value="Metallo-hydrolase/oxidoreductase"/>
    <property type="match status" value="1"/>
</dbReference>
<dbReference type="Proteomes" id="UP000178092">
    <property type="component" value="Unassembled WGS sequence"/>
</dbReference>
<dbReference type="PANTHER" id="PTHR42967">
    <property type="entry name" value="METAL DEPENDENT HYDROLASE"/>
    <property type="match status" value="1"/>
</dbReference>
<evidence type="ECO:0008006" key="3">
    <source>
        <dbReference type="Google" id="ProtNLM"/>
    </source>
</evidence>
<dbReference type="PANTHER" id="PTHR42967:SF1">
    <property type="entry name" value="MBL FOLD METALLO-HYDROLASE"/>
    <property type="match status" value="1"/>
</dbReference>
<evidence type="ECO:0000313" key="2">
    <source>
        <dbReference type="Proteomes" id="UP000178092"/>
    </source>
</evidence>
<organism evidence="1 2">
    <name type="scientific">Candidatus Wildermuthbacteria bacterium RIFCSPHIGHO2_02_FULL_45_25</name>
    <dbReference type="NCBI Taxonomy" id="1802450"/>
    <lineage>
        <taxon>Bacteria</taxon>
        <taxon>Candidatus Wildermuthiibacteriota</taxon>
    </lineage>
</organism>
<name>A0A1G2QZT9_9BACT</name>
<evidence type="ECO:0000313" key="1">
    <source>
        <dbReference type="EMBL" id="OHA66096.1"/>
    </source>
</evidence>
<dbReference type="AlphaFoldDB" id="A0A1G2QZT9"/>
<dbReference type="EMBL" id="MHTV01000037">
    <property type="protein sequence ID" value="OHA66096.1"/>
    <property type="molecule type" value="Genomic_DNA"/>
</dbReference>
<dbReference type="Gene3D" id="3.60.15.10">
    <property type="entry name" value="Ribonuclease Z/Hydroxyacylglutathione hydrolase-like"/>
    <property type="match status" value="1"/>
</dbReference>
<dbReference type="InterPro" id="IPR036866">
    <property type="entry name" value="RibonucZ/Hydroxyglut_hydro"/>
</dbReference>